<evidence type="ECO:0000313" key="2">
    <source>
        <dbReference type="Proteomes" id="UP000775213"/>
    </source>
</evidence>
<dbReference type="AlphaFoldDB" id="A0AAV7FKN2"/>
<name>A0AAV7FKN2_DENCH</name>
<comment type="caution">
    <text evidence="1">The sequence shown here is derived from an EMBL/GenBank/DDBJ whole genome shotgun (WGS) entry which is preliminary data.</text>
</comment>
<keyword evidence="2" id="KW-1185">Reference proteome</keyword>
<gene>
    <name evidence="1" type="ORF">IEQ34_020631</name>
</gene>
<reference evidence="1 2" key="1">
    <citation type="journal article" date="2021" name="Hortic Res">
        <title>Chromosome-scale assembly of the Dendrobium chrysotoxum genome enhances the understanding of orchid evolution.</title>
        <authorList>
            <person name="Zhang Y."/>
            <person name="Zhang G.Q."/>
            <person name="Zhang D."/>
            <person name="Liu X.D."/>
            <person name="Xu X.Y."/>
            <person name="Sun W.H."/>
            <person name="Yu X."/>
            <person name="Zhu X."/>
            <person name="Wang Z.W."/>
            <person name="Zhao X."/>
            <person name="Zhong W.Y."/>
            <person name="Chen H."/>
            <person name="Yin W.L."/>
            <person name="Huang T."/>
            <person name="Niu S.C."/>
            <person name="Liu Z.J."/>
        </authorList>
    </citation>
    <scope>NUCLEOTIDE SEQUENCE [LARGE SCALE GENOMIC DNA]</scope>
    <source>
        <strain evidence="1">Lindl</strain>
    </source>
</reference>
<dbReference type="Proteomes" id="UP000775213">
    <property type="component" value="Unassembled WGS sequence"/>
</dbReference>
<sequence>MNTIRPSPSSFLGIHISNAPPHRAVTLEPTAKPQLPNPISFPHPPLGLRIPQPIPHRTARRIAKPMQRHPRRFHFLVSQLQHLLQAIHHRLPAGMQAEMVERASEFGHESRRGSDRFLVRALEKKGEVAEFFG</sequence>
<evidence type="ECO:0000313" key="1">
    <source>
        <dbReference type="EMBL" id="KAH0449939.1"/>
    </source>
</evidence>
<accession>A0AAV7FKN2</accession>
<proteinExistence type="predicted"/>
<organism evidence="1 2">
    <name type="scientific">Dendrobium chrysotoxum</name>
    <name type="common">Orchid</name>
    <dbReference type="NCBI Taxonomy" id="161865"/>
    <lineage>
        <taxon>Eukaryota</taxon>
        <taxon>Viridiplantae</taxon>
        <taxon>Streptophyta</taxon>
        <taxon>Embryophyta</taxon>
        <taxon>Tracheophyta</taxon>
        <taxon>Spermatophyta</taxon>
        <taxon>Magnoliopsida</taxon>
        <taxon>Liliopsida</taxon>
        <taxon>Asparagales</taxon>
        <taxon>Orchidaceae</taxon>
        <taxon>Epidendroideae</taxon>
        <taxon>Malaxideae</taxon>
        <taxon>Dendrobiinae</taxon>
        <taxon>Dendrobium</taxon>
    </lineage>
</organism>
<protein>
    <submittedName>
        <fullName evidence="1">Uncharacterized protein</fullName>
    </submittedName>
</protein>
<dbReference type="EMBL" id="JAGFBR010000018">
    <property type="protein sequence ID" value="KAH0449939.1"/>
    <property type="molecule type" value="Genomic_DNA"/>
</dbReference>